<gene>
    <name evidence="2" type="ORF">AO353_16040</name>
</gene>
<dbReference type="Proteomes" id="UP000066487">
    <property type="component" value="Chromosome"/>
</dbReference>
<protein>
    <recommendedName>
        <fullName evidence="4">DUF3077 domain-containing protein</fullName>
    </recommendedName>
</protein>
<proteinExistence type="predicted"/>
<dbReference type="AlphaFoldDB" id="A0A0N9WDR0"/>
<accession>A0A0N9WDR0</accession>
<dbReference type="OrthoDB" id="6886101at2"/>
<dbReference type="RefSeq" id="WP_054595834.1">
    <property type="nucleotide sequence ID" value="NZ_CP012830.1"/>
</dbReference>
<evidence type="ECO:0000313" key="2">
    <source>
        <dbReference type="EMBL" id="ALI02511.1"/>
    </source>
</evidence>
<organism evidence="2 3">
    <name type="scientific">Pseudomonas fluorescens</name>
    <dbReference type="NCBI Taxonomy" id="294"/>
    <lineage>
        <taxon>Bacteria</taxon>
        <taxon>Pseudomonadati</taxon>
        <taxon>Pseudomonadota</taxon>
        <taxon>Gammaproteobacteria</taxon>
        <taxon>Pseudomonadales</taxon>
        <taxon>Pseudomonadaceae</taxon>
        <taxon>Pseudomonas</taxon>
    </lineage>
</organism>
<feature type="region of interest" description="Disordered" evidence="1">
    <location>
        <begin position="1"/>
        <end position="25"/>
    </location>
</feature>
<evidence type="ECO:0000313" key="3">
    <source>
        <dbReference type="Proteomes" id="UP000066487"/>
    </source>
</evidence>
<name>A0A0N9WDR0_PSEFL</name>
<reference evidence="3" key="1">
    <citation type="submission" date="2015-09" db="EMBL/GenBank/DDBJ databases">
        <title>Whole genome sequence of Pseudomonas fluorescens FW300-N2E3.</title>
        <authorList>
            <person name="Ray J."/>
            <person name="Melnyk R."/>
            <person name="Deutschbauer A."/>
        </authorList>
    </citation>
    <scope>NUCLEOTIDE SEQUENCE [LARGE SCALE GENOMIC DNA]</scope>
    <source>
        <strain evidence="3">FW300-N2E3</strain>
    </source>
</reference>
<dbReference type="Pfam" id="PF19619">
    <property type="entry name" value="DUF6124"/>
    <property type="match status" value="1"/>
</dbReference>
<dbReference type="EMBL" id="CP012830">
    <property type="protein sequence ID" value="ALI02511.1"/>
    <property type="molecule type" value="Genomic_DNA"/>
</dbReference>
<evidence type="ECO:0008006" key="4">
    <source>
        <dbReference type="Google" id="ProtNLM"/>
    </source>
</evidence>
<evidence type="ECO:0000256" key="1">
    <source>
        <dbReference type="SAM" id="MobiDB-lite"/>
    </source>
</evidence>
<feature type="compositionally biased region" description="Pro residues" evidence="1">
    <location>
        <begin position="1"/>
        <end position="11"/>
    </location>
</feature>
<sequence length="123" mass="13438">MHKVTPNPPETPSTSPYASTDSKKLHDAAERALDHYLKPPFDKGNLPDKRPSNIFAVIPDLDNETLLAHASETLASVNVLASDLAFELEGTRRHVALAIQQMVSLGELLVNRALDSFDQPEAP</sequence>
<reference evidence="2 3" key="2">
    <citation type="journal article" date="2018" name="Nature">
        <title>Mutant phenotypes for thousands of bacterial genes of unknown function.</title>
        <authorList>
            <person name="Price M.N."/>
            <person name="Wetmore K.M."/>
            <person name="Waters R.J."/>
            <person name="Callaghan M."/>
            <person name="Ray J."/>
            <person name="Liu H."/>
            <person name="Kuehl J.V."/>
            <person name="Melnyk R.A."/>
            <person name="Lamson J.S."/>
            <person name="Suh Y."/>
            <person name="Carlson H.K."/>
            <person name="Esquivel Z."/>
            <person name="Sadeeshkumar H."/>
            <person name="Chakraborty R."/>
            <person name="Zane G.M."/>
            <person name="Rubin B.E."/>
            <person name="Wall J.D."/>
            <person name="Visel A."/>
            <person name="Bristow J."/>
            <person name="Blow M.J."/>
            <person name="Arkin A.P."/>
            <person name="Deutschbauer A.M."/>
        </authorList>
    </citation>
    <scope>NUCLEOTIDE SEQUENCE [LARGE SCALE GENOMIC DNA]</scope>
    <source>
        <strain evidence="2 3">FW300-N2E3</strain>
    </source>
</reference>